<proteinExistence type="predicted"/>
<dbReference type="InterPro" id="IPR012337">
    <property type="entry name" value="RNaseH-like_sf"/>
</dbReference>
<dbReference type="Proteomes" id="UP001152523">
    <property type="component" value="Unassembled WGS sequence"/>
</dbReference>
<dbReference type="GO" id="GO:0003676">
    <property type="term" value="F:nucleic acid binding"/>
    <property type="evidence" value="ECO:0007669"/>
    <property type="project" value="InterPro"/>
</dbReference>
<dbReference type="CDD" id="cd06222">
    <property type="entry name" value="RNase_H_like"/>
    <property type="match status" value="1"/>
</dbReference>
<feature type="domain" description="RNase H type-1" evidence="1">
    <location>
        <begin position="127"/>
        <end position="239"/>
    </location>
</feature>
<gene>
    <name evidence="2" type="ORF">CEPIT_LOCUS31601</name>
</gene>
<dbReference type="AlphaFoldDB" id="A0AAV0F8A2"/>
<dbReference type="InterPro" id="IPR044730">
    <property type="entry name" value="RNase_H-like_dom_plant"/>
</dbReference>
<evidence type="ECO:0000259" key="1">
    <source>
        <dbReference type="Pfam" id="PF13456"/>
    </source>
</evidence>
<evidence type="ECO:0000313" key="2">
    <source>
        <dbReference type="EMBL" id="CAH9131705.1"/>
    </source>
</evidence>
<dbReference type="InterPro" id="IPR036397">
    <property type="entry name" value="RNaseH_sf"/>
</dbReference>
<dbReference type="GO" id="GO:0004523">
    <property type="term" value="F:RNA-DNA hybrid ribonuclease activity"/>
    <property type="evidence" value="ECO:0007669"/>
    <property type="project" value="InterPro"/>
</dbReference>
<evidence type="ECO:0000313" key="3">
    <source>
        <dbReference type="Proteomes" id="UP001152523"/>
    </source>
</evidence>
<dbReference type="Pfam" id="PF13456">
    <property type="entry name" value="RVT_3"/>
    <property type="match status" value="1"/>
</dbReference>
<sequence length="277" mass="31910">MKPKVYDSPIWKRLCSINDLAVSLVDSTSQQLTWKHSKDGIITWHIWKTYSELIWGNLTKAPSTEDLIWKIKLYTQNWVLSFNHSKLRFSTGVLTEEKRVPVNYHISQKLYNPVRWVKPKQGLKLNVDAAYIPGQAYGGAILRNIDGRMVCATAFPLEALSSLEAELMALIKATTWAIHNGYDGFQVECDADEALDYISGRKFGRWKEDIVRFREISFRKGISFRHVLREGNEPAHLLAGFSPAHLTIWTDVKLLPSPIRTAILLDFFNFPSFRWRV</sequence>
<protein>
    <recommendedName>
        <fullName evidence="1">RNase H type-1 domain-containing protein</fullName>
    </recommendedName>
</protein>
<dbReference type="PANTHER" id="PTHR47723">
    <property type="entry name" value="OS05G0353850 PROTEIN"/>
    <property type="match status" value="1"/>
</dbReference>
<keyword evidence="3" id="KW-1185">Reference proteome</keyword>
<dbReference type="InterPro" id="IPR053151">
    <property type="entry name" value="RNase_H-like"/>
</dbReference>
<accession>A0AAV0F8A2</accession>
<organism evidence="2 3">
    <name type="scientific">Cuscuta epithymum</name>
    <dbReference type="NCBI Taxonomy" id="186058"/>
    <lineage>
        <taxon>Eukaryota</taxon>
        <taxon>Viridiplantae</taxon>
        <taxon>Streptophyta</taxon>
        <taxon>Embryophyta</taxon>
        <taxon>Tracheophyta</taxon>
        <taxon>Spermatophyta</taxon>
        <taxon>Magnoliopsida</taxon>
        <taxon>eudicotyledons</taxon>
        <taxon>Gunneridae</taxon>
        <taxon>Pentapetalae</taxon>
        <taxon>asterids</taxon>
        <taxon>lamiids</taxon>
        <taxon>Solanales</taxon>
        <taxon>Convolvulaceae</taxon>
        <taxon>Cuscuteae</taxon>
        <taxon>Cuscuta</taxon>
        <taxon>Cuscuta subgen. Cuscuta</taxon>
    </lineage>
</organism>
<name>A0AAV0F8A2_9ASTE</name>
<comment type="caution">
    <text evidence="2">The sequence shown here is derived from an EMBL/GenBank/DDBJ whole genome shotgun (WGS) entry which is preliminary data.</text>
</comment>
<dbReference type="Gene3D" id="3.30.420.10">
    <property type="entry name" value="Ribonuclease H-like superfamily/Ribonuclease H"/>
    <property type="match status" value="1"/>
</dbReference>
<reference evidence="2" key="1">
    <citation type="submission" date="2022-07" db="EMBL/GenBank/DDBJ databases">
        <authorList>
            <person name="Macas J."/>
            <person name="Novak P."/>
            <person name="Neumann P."/>
        </authorList>
    </citation>
    <scope>NUCLEOTIDE SEQUENCE</scope>
</reference>
<dbReference type="InterPro" id="IPR002156">
    <property type="entry name" value="RNaseH_domain"/>
</dbReference>
<dbReference type="SUPFAM" id="SSF53098">
    <property type="entry name" value="Ribonuclease H-like"/>
    <property type="match status" value="1"/>
</dbReference>
<dbReference type="EMBL" id="CAMAPF010000966">
    <property type="protein sequence ID" value="CAH9131705.1"/>
    <property type="molecule type" value="Genomic_DNA"/>
</dbReference>
<dbReference type="PANTHER" id="PTHR47723:SF19">
    <property type="entry name" value="POLYNUCLEOTIDYL TRANSFERASE, RIBONUCLEASE H-LIKE SUPERFAMILY PROTEIN"/>
    <property type="match status" value="1"/>
</dbReference>